<comment type="subunit">
    <text evidence="8">Component of the Mediator complex.</text>
</comment>
<dbReference type="GO" id="GO:0070847">
    <property type="term" value="C:core mediator complex"/>
    <property type="evidence" value="ECO:0007669"/>
    <property type="project" value="TreeGrafter"/>
</dbReference>
<sequence length="554" mass="62209">MSGPDNVFSNFAPILDDSAGVGQTVEDQQLPLPQLLTKIIAQRGSFLDITEEKLQQEIEAQQSGSEETVKKKEQETEKEQEFSSENFISQEDFLKQKETIINSVHSALNESSLSLDFVSLLISCVRPAAGSSSMSPHLKQHIKIGSLSSDKVEPPEDTEKLQFDISRVGRGWKLESLERASKNLKNSSLRLKEEVAKEKNFWTGMVEVLKSNEVITSMNIKNTKEICVKYGYGDAGSTYYDKGIGLLKKDPTSGDLTFGISAPTTEEKTDKLVNVKLYTKTGDKLTLIAESNLQDRIGILQKEGIINEIAKARYYLFEEELFYQLLREAATLISLQVTIDEDKILIDLHDEIVEISQVAPENVQLPEQSSSNERAELIQIYLRLMLYAEHKRNLDQRKIPPLSLNTETTGASQTFPSSIIRPMIVYNRHERSLKTVQDVLESVITVQLDNDRTRATTYLKENLQLTKNLNEPKGVVDPFSRVLTPPASVLELPINNLKIRVKLNSLINSAHSTINLDLETDTGSSLLGTSLNDARELEDCLNWAIREHNSDQGR</sequence>
<evidence type="ECO:0000256" key="3">
    <source>
        <dbReference type="ARBA" id="ARBA00019610"/>
    </source>
</evidence>
<comment type="function">
    <text evidence="8">Component of the Mediator complex, a coactivator involved in the regulated transcription of nearly all RNA polymerase II-dependent genes. Mediator functions as a bridge to convey information from gene-specific regulatory proteins to the basal RNA polymerase II transcription machinery. Mediator is recruited to promoters by direct interactions with regulatory proteins and serves as a scaffold for the assembly of a functional preinitiation complex with RNA polymerase II and the general transcription factors.</text>
</comment>
<keyword evidence="4 8" id="KW-0805">Transcription regulation</keyword>
<dbReference type="AlphaFoldDB" id="A0A9P8PER6"/>
<reference evidence="10" key="2">
    <citation type="submission" date="2021-01" db="EMBL/GenBank/DDBJ databases">
        <authorList>
            <person name="Schikora-Tamarit M.A."/>
        </authorList>
    </citation>
    <scope>NUCLEOTIDE SEQUENCE</scope>
    <source>
        <strain evidence="10">CBS6075</strain>
    </source>
</reference>
<keyword evidence="5 8" id="KW-0804">Transcription</keyword>
<comment type="caution">
    <text evidence="10">The sequence shown here is derived from an EMBL/GenBank/DDBJ whole genome shotgun (WGS) entry which is preliminary data.</text>
</comment>
<dbReference type="OrthoDB" id="5319830at2759"/>
<feature type="compositionally biased region" description="Basic and acidic residues" evidence="9">
    <location>
        <begin position="67"/>
        <end position="81"/>
    </location>
</feature>
<name>A0A9P8PER6_9ASCO</name>
<dbReference type="GO" id="GO:0016592">
    <property type="term" value="C:mediator complex"/>
    <property type="evidence" value="ECO:0007669"/>
    <property type="project" value="InterPro"/>
</dbReference>
<dbReference type="Proteomes" id="UP000769157">
    <property type="component" value="Unassembled WGS sequence"/>
</dbReference>
<accession>A0A9P8PER6</accession>
<dbReference type="PANTHER" id="PTHR13114">
    <property type="entry name" value="MEDIATOR OF RNA POLYMERASE II TRANSCRIPTION SUBUNIT 17"/>
    <property type="match status" value="1"/>
</dbReference>
<dbReference type="InterPro" id="IPR019313">
    <property type="entry name" value="Mediator_Med17"/>
</dbReference>
<protein>
    <recommendedName>
        <fullName evidence="3 8">Mediator of RNA polymerase II transcription subunit 17</fullName>
    </recommendedName>
    <alternativeName>
        <fullName evidence="7 8">Mediator complex subunit 17</fullName>
    </alternativeName>
</protein>
<keyword evidence="6 8" id="KW-0539">Nucleus</keyword>
<gene>
    <name evidence="8" type="primary">MED17</name>
    <name evidence="10" type="ORF">OGAPHI_000624</name>
</gene>
<dbReference type="Gene3D" id="6.10.250.2620">
    <property type="match status" value="1"/>
</dbReference>
<dbReference type="EMBL" id="JAEUBE010000084">
    <property type="protein sequence ID" value="KAH3670913.1"/>
    <property type="molecule type" value="Genomic_DNA"/>
</dbReference>
<evidence type="ECO:0000256" key="8">
    <source>
        <dbReference type="RuleBase" id="RU364140"/>
    </source>
</evidence>
<evidence type="ECO:0000256" key="1">
    <source>
        <dbReference type="ARBA" id="ARBA00004123"/>
    </source>
</evidence>
<proteinExistence type="inferred from homology"/>
<feature type="region of interest" description="Disordered" evidence="9">
    <location>
        <begin position="59"/>
        <end position="85"/>
    </location>
</feature>
<evidence type="ECO:0000256" key="7">
    <source>
        <dbReference type="ARBA" id="ARBA00032014"/>
    </source>
</evidence>
<evidence type="ECO:0000313" key="10">
    <source>
        <dbReference type="EMBL" id="KAH3670913.1"/>
    </source>
</evidence>
<evidence type="ECO:0000256" key="4">
    <source>
        <dbReference type="ARBA" id="ARBA00023015"/>
    </source>
</evidence>
<dbReference type="GO" id="GO:0003712">
    <property type="term" value="F:transcription coregulator activity"/>
    <property type="evidence" value="ECO:0007669"/>
    <property type="project" value="InterPro"/>
</dbReference>
<keyword evidence="11" id="KW-1185">Reference proteome</keyword>
<comment type="similarity">
    <text evidence="2 8">Belongs to the Mediator complex subunit 17 family.</text>
</comment>
<evidence type="ECO:0000256" key="5">
    <source>
        <dbReference type="ARBA" id="ARBA00023163"/>
    </source>
</evidence>
<dbReference type="GO" id="GO:0006357">
    <property type="term" value="P:regulation of transcription by RNA polymerase II"/>
    <property type="evidence" value="ECO:0007669"/>
    <property type="project" value="InterPro"/>
</dbReference>
<evidence type="ECO:0000256" key="9">
    <source>
        <dbReference type="SAM" id="MobiDB-lite"/>
    </source>
</evidence>
<evidence type="ECO:0000256" key="2">
    <source>
        <dbReference type="ARBA" id="ARBA00005635"/>
    </source>
</evidence>
<dbReference type="PANTHER" id="PTHR13114:SF7">
    <property type="entry name" value="MEDIATOR OF RNA POLYMERASE II TRANSCRIPTION SUBUNIT 17"/>
    <property type="match status" value="1"/>
</dbReference>
<keyword evidence="8" id="KW-0010">Activator</keyword>
<evidence type="ECO:0000256" key="6">
    <source>
        <dbReference type="ARBA" id="ARBA00023242"/>
    </source>
</evidence>
<organism evidence="10 11">
    <name type="scientific">Ogataea philodendri</name>
    <dbReference type="NCBI Taxonomy" id="1378263"/>
    <lineage>
        <taxon>Eukaryota</taxon>
        <taxon>Fungi</taxon>
        <taxon>Dikarya</taxon>
        <taxon>Ascomycota</taxon>
        <taxon>Saccharomycotina</taxon>
        <taxon>Pichiomycetes</taxon>
        <taxon>Pichiales</taxon>
        <taxon>Pichiaceae</taxon>
        <taxon>Ogataea</taxon>
    </lineage>
</organism>
<dbReference type="Pfam" id="PF10156">
    <property type="entry name" value="Med17"/>
    <property type="match status" value="1"/>
</dbReference>
<reference evidence="10" key="1">
    <citation type="journal article" date="2021" name="Open Biol.">
        <title>Shared evolutionary footprints suggest mitochondrial oxidative damage underlies multiple complex I losses in fungi.</title>
        <authorList>
            <person name="Schikora-Tamarit M.A."/>
            <person name="Marcet-Houben M."/>
            <person name="Nosek J."/>
            <person name="Gabaldon T."/>
        </authorList>
    </citation>
    <scope>NUCLEOTIDE SEQUENCE</scope>
    <source>
        <strain evidence="10">CBS6075</strain>
    </source>
</reference>
<comment type="subcellular location">
    <subcellularLocation>
        <location evidence="1 8">Nucleus</location>
    </subcellularLocation>
</comment>
<evidence type="ECO:0000313" key="11">
    <source>
        <dbReference type="Proteomes" id="UP000769157"/>
    </source>
</evidence>